<accession>A0A9X3YK38</accession>
<feature type="chain" id="PRO_5040984416" evidence="1">
    <location>
        <begin position="27"/>
        <end position="1473"/>
    </location>
</feature>
<comment type="caution">
    <text evidence="2">The sequence shown here is derived from an EMBL/GenBank/DDBJ whole genome shotgun (WGS) entry which is preliminary data.</text>
</comment>
<name>A0A9X3YK38_9GAMM</name>
<dbReference type="InterPro" id="IPR019026">
    <property type="entry name" value="Peptidase_M64_IgA"/>
</dbReference>
<evidence type="ECO:0000256" key="1">
    <source>
        <dbReference type="SAM" id="SignalP"/>
    </source>
</evidence>
<gene>
    <name evidence="2" type="ORF">OD750_010820</name>
</gene>
<feature type="signal peptide" evidence="1">
    <location>
        <begin position="1"/>
        <end position="26"/>
    </location>
</feature>
<evidence type="ECO:0000313" key="2">
    <source>
        <dbReference type="EMBL" id="MDC8013037.1"/>
    </source>
</evidence>
<proteinExistence type="predicted"/>
<protein>
    <submittedName>
        <fullName evidence="2">M64 family metallopeptidase</fullName>
    </submittedName>
</protein>
<dbReference type="EMBL" id="JAOVZO020000015">
    <property type="protein sequence ID" value="MDC8013037.1"/>
    <property type="molecule type" value="Genomic_DNA"/>
</dbReference>
<dbReference type="Gene3D" id="3.40.390.10">
    <property type="entry name" value="Collagenase (Catalytic Domain)"/>
    <property type="match status" value="1"/>
</dbReference>
<dbReference type="Pfam" id="PF09471">
    <property type="entry name" value="Peptidase_M64"/>
    <property type="match status" value="1"/>
</dbReference>
<dbReference type="Proteomes" id="UP001139971">
    <property type="component" value="Unassembled WGS sequence"/>
</dbReference>
<keyword evidence="1" id="KW-0732">Signal</keyword>
<evidence type="ECO:0000313" key="3">
    <source>
        <dbReference type="Proteomes" id="UP001139971"/>
    </source>
</evidence>
<organism evidence="2 3">
    <name type="scientific">Tahibacter soli</name>
    <dbReference type="NCBI Taxonomy" id="2983605"/>
    <lineage>
        <taxon>Bacteria</taxon>
        <taxon>Pseudomonadati</taxon>
        <taxon>Pseudomonadota</taxon>
        <taxon>Gammaproteobacteria</taxon>
        <taxon>Lysobacterales</taxon>
        <taxon>Rhodanobacteraceae</taxon>
        <taxon>Tahibacter</taxon>
    </lineage>
</organism>
<keyword evidence="3" id="KW-1185">Reference proteome</keyword>
<sequence>MLLSSSRYRARVAALLLSLYCLIAAAAESPGWLLVFDTSQGRFAETTVVATERFEPGHAADVDGASRIVLYDEADRLLYAAPIAVPRNEALRHAGPDANRLAVRVPALPQATRIDIVDAGGGVAWSRRIDADFRAGARRAADGVAAKLELAQRSAGKASSEAIATVATLNERRRRDERTRVAAAFEREPTAENWRRLDTLLRADAPHAPYRPVTIARAADRRDAKTAIADSPPASASKAGPVITIGAPITYRGRILGEDGAAIGTAFRAQIEMPGGTRAFQVDADGRYAVESDIGTAIRVHVEPPLPYPEQRLFVTVDTSGKATDARLARGWVLQGRVVTSDGAAATGAFKIVAEETDLNGPSDAGTAVTDDGRYAIALRKGSTKEIALIAQDLANPQRYLSGRSAIGRVDGDRSVDVTVDPGLVLPVRPLADDAMPDVEWRVGCIGEGDFSEATGTGGATAMLRVRPGVKRSCYFLPAAPYLSMTYADLRFDSGQILLPALRRGHRVSVTVGGDAGSNYTPVEATTVDGAHAQGASSFTNWSVVVGDGSVLMNYAPFEGLLPAAIGPRRFERDERIDLAPRRGSTVTGTVALETPIAWRSTAYGTLSAYRAGDGALVQSTTITEGGAYYIALPHGTYDFRAEFFEDPSYAVLHLAPAERRGIVVASDTTVNLVIPAPARTVTVNVSWPDCDKNYLSNVVLRQNGRLLGRPRLGAQNTSCDAGVRTAKSVMKIAQGDYELRLEPEGTAATPWRRLDVRDTDATLDFAIEPTRIWRPKLVDEARRPVEFSDGVVIDTVSHYRRTLSLGPDGRLEIPVVDGWHVLLWPPAGGRLLPARVAFDAAFDMPDELVFKALPPAVDDAGSVRTILASDRAEPLRVLIIGDGYVAERETFTDTNGNGVWDGYAWYDGDGDGVWRNNARDRIDAHGAAQMPPPEGSDPRTLSEPFVDANGDGVPNVDDASLFYANVNSYLRDWFGADYWSQRRGDFEVKAAFLASPQAGSSLYDASGATLYERRTLFGAGLESARGIILIDRDKAMTAAERLAPGYDVLVILINEPLLYGRANATIGTLPSSIVAYGGHHYAGYQTTPIAHEAGHAIGWLGDEYTDMTVEGGVSDVAEPVEPNVSGRAVRDDVEWKDLIAGDAPIPSTYTHDGIGLFPGARYYLGGAFRPSWNSIMRVGTRFDAVGRRALDERFKRLFQSAATPPSGNWYDRRRAGHGVDLQLFRRDPEHGDIYFVVFYTYDDSGKPEWYQALGRISGGLFVPIADPNGTTLTRVRGAGGGTPAAASGDFAIDFARNEACRTDDRADAPALAAMRWSVGGKAALWCIEPAVARSAHASPDFSGHWFAPADPGWGMEVTAIDDGDGAPTLVAFLYYVDASGQPRWASASTGDFASGQPLVAYEADNGYCRTCEAPATRTQAAIGRITLTLAAATREDPPGGANRIDVDIVPPGGGGAFRKTDVPITLLSEPPP</sequence>
<dbReference type="GO" id="GO:0008237">
    <property type="term" value="F:metallopeptidase activity"/>
    <property type="evidence" value="ECO:0007669"/>
    <property type="project" value="InterPro"/>
</dbReference>
<reference evidence="2" key="1">
    <citation type="submission" date="2023-02" db="EMBL/GenBank/DDBJ databases">
        <title>Tahibacter soli sp. nov. isolated from soil.</title>
        <authorList>
            <person name="Baek J.H."/>
            <person name="Lee J.K."/>
            <person name="Choi D.G."/>
            <person name="Jeon C.O."/>
        </authorList>
    </citation>
    <scope>NUCLEOTIDE SEQUENCE</scope>
    <source>
        <strain evidence="2">BL</strain>
    </source>
</reference>
<dbReference type="RefSeq" id="WP_263544726.1">
    <property type="nucleotide sequence ID" value="NZ_JAOVZO020000015.1"/>
</dbReference>
<dbReference type="InterPro" id="IPR024079">
    <property type="entry name" value="MetalloPept_cat_dom_sf"/>
</dbReference>